<evidence type="ECO:0008006" key="4">
    <source>
        <dbReference type="Google" id="ProtNLM"/>
    </source>
</evidence>
<name>A0ABP8NXC2_9BACT</name>
<proteinExistence type="predicted"/>
<evidence type="ECO:0000313" key="2">
    <source>
        <dbReference type="EMBL" id="GAA4473425.1"/>
    </source>
</evidence>
<gene>
    <name evidence="2" type="ORF">GCM10023156_71380</name>
</gene>
<keyword evidence="1" id="KW-0812">Transmembrane</keyword>
<organism evidence="2 3">
    <name type="scientific">Novipirellula rosea</name>
    <dbReference type="NCBI Taxonomy" id="1031540"/>
    <lineage>
        <taxon>Bacteria</taxon>
        <taxon>Pseudomonadati</taxon>
        <taxon>Planctomycetota</taxon>
        <taxon>Planctomycetia</taxon>
        <taxon>Pirellulales</taxon>
        <taxon>Pirellulaceae</taxon>
        <taxon>Novipirellula</taxon>
    </lineage>
</organism>
<accession>A0ABP8NXC2</accession>
<keyword evidence="1" id="KW-1133">Transmembrane helix</keyword>
<evidence type="ECO:0000313" key="3">
    <source>
        <dbReference type="Proteomes" id="UP001500840"/>
    </source>
</evidence>
<keyword evidence="1" id="KW-0472">Membrane</keyword>
<comment type="caution">
    <text evidence="2">The sequence shown here is derived from an EMBL/GenBank/DDBJ whole genome shotgun (WGS) entry which is preliminary data.</text>
</comment>
<dbReference type="RefSeq" id="WP_339945436.1">
    <property type="nucleotide sequence ID" value="NZ_BAABGA010000120.1"/>
</dbReference>
<feature type="transmembrane region" description="Helical" evidence="1">
    <location>
        <begin position="50"/>
        <end position="67"/>
    </location>
</feature>
<keyword evidence="3" id="KW-1185">Reference proteome</keyword>
<dbReference type="Proteomes" id="UP001500840">
    <property type="component" value="Unassembled WGS sequence"/>
</dbReference>
<sequence>MFEGSIVIGVTLLSFAIWLHWNERRGWAHESLDDDLDHRYFASRLRSRRWVHLLFALCGILVIVAAFAGPGRVWIGCWMSVMVALLVIMVLAGVDAFRTLRYQSKKKPEIRRQVFEQDE</sequence>
<dbReference type="EMBL" id="BAABGA010000120">
    <property type="protein sequence ID" value="GAA4473425.1"/>
    <property type="molecule type" value="Genomic_DNA"/>
</dbReference>
<protein>
    <recommendedName>
        <fullName evidence="4">Transmembrane protein</fullName>
    </recommendedName>
</protein>
<feature type="transmembrane region" description="Helical" evidence="1">
    <location>
        <begin position="73"/>
        <end position="97"/>
    </location>
</feature>
<feature type="transmembrane region" description="Helical" evidence="1">
    <location>
        <begin position="6"/>
        <end position="22"/>
    </location>
</feature>
<evidence type="ECO:0000256" key="1">
    <source>
        <dbReference type="SAM" id="Phobius"/>
    </source>
</evidence>
<reference evidence="3" key="1">
    <citation type="journal article" date="2019" name="Int. J. Syst. Evol. Microbiol.">
        <title>The Global Catalogue of Microorganisms (GCM) 10K type strain sequencing project: providing services to taxonomists for standard genome sequencing and annotation.</title>
        <authorList>
            <consortium name="The Broad Institute Genomics Platform"/>
            <consortium name="The Broad Institute Genome Sequencing Center for Infectious Disease"/>
            <person name="Wu L."/>
            <person name="Ma J."/>
        </authorList>
    </citation>
    <scope>NUCLEOTIDE SEQUENCE [LARGE SCALE GENOMIC DNA]</scope>
    <source>
        <strain evidence="3">JCM 17759</strain>
    </source>
</reference>